<feature type="non-terminal residue" evidence="2">
    <location>
        <position position="1"/>
    </location>
</feature>
<sequence>MLELKDLGASYSEIAEYILLAHQTKVSRSGVEKHLKSHARKQAKKPASAPRTAPPSEARVQADTPTAVTELRRPTENANRSSETFTRPDPVESDTRRIQAAKDKPQHLIEPEKRTHMPLKILVIHSTSLVGKSTTVASLLHPRLKQPRVFSVEKQNQDASRYGIEVVRYRGGDLKKLIDDIIIERRNLIVDVGASQYSDVMKEYSRVRGAINDFDVAIVPTTPDGRVQEETLGTIELLLKAGLQPEKLRVLFNRATIDADEDLDVQFEPVIAFLTQTPGLAYYSDLVVYENQIHADLRAEGLSFDQVANDKTDHKKVVDEALRKSPDSPDTMAKIRRLGIQRAVVSAKMELDTAFAALRLPKIQAEEATALRGEIRSVVAVLEAHNKRQDELLLLRQTADHQILATVEDLIKITGALKAVALSADSMPERVQSVLNSADITAIHKKLADALTVDIWAKLDASSDADSKRIEETFMRLERRVNAAVANIRDASLGKPSVPTVAPRGSLFERMMSRARRAYIHMLRASADVHKLAATFAFA</sequence>
<feature type="compositionally biased region" description="Polar residues" evidence="1">
    <location>
        <begin position="76"/>
        <end position="85"/>
    </location>
</feature>
<feature type="compositionally biased region" description="Basic residues" evidence="1">
    <location>
        <begin position="35"/>
        <end position="44"/>
    </location>
</feature>
<reference evidence="2 4" key="1">
    <citation type="journal article" date="2011" name="Nature">
        <title>The Medicago genome provides insight into the evolution of rhizobial symbioses.</title>
        <authorList>
            <person name="Young N.D."/>
            <person name="Debelle F."/>
            <person name="Oldroyd G.E."/>
            <person name="Geurts R."/>
            <person name="Cannon S.B."/>
            <person name="Udvardi M.K."/>
            <person name="Benedito V.A."/>
            <person name="Mayer K.F."/>
            <person name="Gouzy J."/>
            <person name="Schoof H."/>
            <person name="Van de Peer Y."/>
            <person name="Proost S."/>
            <person name="Cook D.R."/>
            <person name="Meyers B.C."/>
            <person name="Spannagl M."/>
            <person name="Cheung F."/>
            <person name="De Mita S."/>
            <person name="Krishnakumar V."/>
            <person name="Gundlach H."/>
            <person name="Zhou S."/>
            <person name="Mudge J."/>
            <person name="Bharti A.K."/>
            <person name="Murray J.D."/>
            <person name="Naoumkina M.A."/>
            <person name="Rosen B."/>
            <person name="Silverstein K.A."/>
            <person name="Tang H."/>
            <person name="Rombauts S."/>
            <person name="Zhao P.X."/>
            <person name="Zhou P."/>
            <person name="Barbe V."/>
            <person name="Bardou P."/>
            <person name="Bechner M."/>
            <person name="Bellec A."/>
            <person name="Berger A."/>
            <person name="Berges H."/>
            <person name="Bidwell S."/>
            <person name="Bisseling T."/>
            <person name="Choisne N."/>
            <person name="Couloux A."/>
            <person name="Denny R."/>
            <person name="Deshpande S."/>
            <person name="Dai X."/>
            <person name="Doyle J.J."/>
            <person name="Dudez A.M."/>
            <person name="Farmer A.D."/>
            <person name="Fouteau S."/>
            <person name="Franken C."/>
            <person name="Gibelin C."/>
            <person name="Gish J."/>
            <person name="Goldstein S."/>
            <person name="Gonzalez A.J."/>
            <person name="Green P.J."/>
            <person name="Hallab A."/>
            <person name="Hartog M."/>
            <person name="Hua A."/>
            <person name="Humphray S.J."/>
            <person name="Jeong D.H."/>
            <person name="Jing Y."/>
            <person name="Jocker A."/>
            <person name="Kenton S.M."/>
            <person name="Kim D.J."/>
            <person name="Klee K."/>
            <person name="Lai H."/>
            <person name="Lang C."/>
            <person name="Lin S."/>
            <person name="Macmil S.L."/>
            <person name="Magdelenat G."/>
            <person name="Matthews L."/>
            <person name="McCorrison J."/>
            <person name="Monaghan E.L."/>
            <person name="Mun J.H."/>
            <person name="Najar F.Z."/>
            <person name="Nicholson C."/>
            <person name="Noirot C."/>
            <person name="O'Bleness M."/>
            <person name="Paule C.R."/>
            <person name="Poulain J."/>
            <person name="Prion F."/>
            <person name="Qin B."/>
            <person name="Qu C."/>
            <person name="Retzel E.F."/>
            <person name="Riddle C."/>
            <person name="Sallet E."/>
            <person name="Samain S."/>
            <person name="Samson N."/>
            <person name="Sanders I."/>
            <person name="Saurat O."/>
            <person name="Scarpelli C."/>
            <person name="Schiex T."/>
            <person name="Segurens B."/>
            <person name="Severin A.J."/>
            <person name="Sherrier D.J."/>
            <person name="Shi R."/>
            <person name="Sims S."/>
            <person name="Singer S.R."/>
            <person name="Sinharoy S."/>
            <person name="Sterck L."/>
            <person name="Viollet A."/>
            <person name="Wang B.B."/>
            <person name="Wang K."/>
            <person name="Wang M."/>
            <person name="Wang X."/>
            <person name="Warfsmann J."/>
            <person name="Weissenbach J."/>
            <person name="White D.D."/>
            <person name="White J.D."/>
            <person name="Wiley G.B."/>
            <person name="Wincker P."/>
            <person name="Xing Y."/>
            <person name="Yang L."/>
            <person name="Yao Z."/>
            <person name="Ying F."/>
            <person name="Zhai J."/>
            <person name="Zhou L."/>
            <person name="Zuber A."/>
            <person name="Denarie J."/>
            <person name="Dixon R.A."/>
            <person name="May G.D."/>
            <person name="Schwartz D.C."/>
            <person name="Rogers J."/>
            <person name="Quetier F."/>
            <person name="Town C.D."/>
            <person name="Roe B.A."/>
        </authorList>
    </citation>
    <scope>NUCLEOTIDE SEQUENCE [LARGE SCALE GENOMIC DNA]</scope>
    <source>
        <strain evidence="2">A17</strain>
        <strain evidence="3 4">cv. Jemalong A17</strain>
    </source>
</reference>
<reference evidence="3" key="3">
    <citation type="submission" date="2015-06" db="UniProtKB">
        <authorList>
            <consortium name="EnsemblPlants"/>
        </authorList>
    </citation>
    <scope>IDENTIFICATION</scope>
    <source>
        <strain evidence="3">cv. Jemalong A17</strain>
    </source>
</reference>
<accession>A0A072TCX7</accession>
<dbReference type="EMBL" id="KL403977">
    <property type="protein sequence ID" value="KEH15364.1"/>
    <property type="molecule type" value="Genomic_DNA"/>
</dbReference>
<dbReference type="AlphaFoldDB" id="A0A072TCX7"/>
<keyword evidence="4" id="KW-1185">Reference proteome</keyword>
<dbReference type="Proteomes" id="UP000002051">
    <property type="component" value="Unassembled WGS sequence"/>
</dbReference>
<evidence type="ECO:0000313" key="2">
    <source>
        <dbReference type="EMBL" id="KEH15364.1"/>
    </source>
</evidence>
<evidence type="ECO:0000256" key="1">
    <source>
        <dbReference type="SAM" id="MobiDB-lite"/>
    </source>
</evidence>
<reference evidence="2 4" key="2">
    <citation type="journal article" date="2014" name="BMC Genomics">
        <title>An improved genome release (version Mt4.0) for the model legume Medicago truncatula.</title>
        <authorList>
            <person name="Tang H."/>
            <person name="Krishnakumar V."/>
            <person name="Bidwell S."/>
            <person name="Rosen B."/>
            <person name="Chan A."/>
            <person name="Zhou S."/>
            <person name="Gentzbittel L."/>
            <person name="Childs K.L."/>
            <person name="Yandell M."/>
            <person name="Gundlach H."/>
            <person name="Mayer K.F."/>
            <person name="Schwartz D.C."/>
            <person name="Town C.D."/>
        </authorList>
    </citation>
    <scope>GENOME REANNOTATION</scope>
    <source>
        <strain evidence="2">A17</strain>
        <strain evidence="3 4">cv. Jemalong A17</strain>
    </source>
</reference>
<name>A0A072TCX7_MEDTR</name>
<organism evidence="2 4">
    <name type="scientific">Medicago truncatula</name>
    <name type="common">Barrel medic</name>
    <name type="synonym">Medicago tribuloides</name>
    <dbReference type="NCBI Taxonomy" id="3880"/>
    <lineage>
        <taxon>Eukaryota</taxon>
        <taxon>Viridiplantae</taxon>
        <taxon>Streptophyta</taxon>
        <taxon>Embryophyta</taxon>
        <taxon>Tracheophyta</taxon>
        <taxon>Spermatophyta</taxon>
        <taxon>Magnoliopsida</taxon>
        <taxon>eudicotyledons</taxon>
        <taxon>Gunneridae</taxon>
        <taxon>Pentapetalae</taxon>
        <taxon>rosids</taxon>
        <taxon>fabids</taxon>
        <taxon>Fabales</taxon>
        <taxon>Fabaceae</taxon>
        <taxon>Papilionoideae</taxon>
        <taxon>50 kb inversion clade</taxon>
        <taxon>NPAAA clade</taxon>
        <taxon>Hologalegina</taxon>
        <taxon>IRL clade</taxon>
        <taxon>Trifolieae</taxon>
        <taxon>Medicago</taxon>
    </lineage>
</organism>
<evidence type="ECO:0000313" key="4">
    <source>
        <dbReference type="Proteomes" id="UP000002051"/>
    </source>
</evidence>
<proteinExistence type="predicted"/>
<dbReference type="HOGENOM" id="CLU_505887_0_0_1"/>
<feature type="region of interest" description="Disordered" evidence="1">
    <location>
        <begin position="25"/>
        <end position="101"/>
    </location>
</feature>
<feature type="compositionally biased region" description="Basic and acidic residues" evidence="1">
    <location>
        <begin position="89"/>
        <end position="101"/>
    </location>
</feature>
<protein>
    <submittedName>
        <fullName evidence="2">Plasmid stable inheritance protein, putative</fullName>
    </submittedName>
</protein>
<gene>
    <name evidence="2" type="ORF">MTR_1253s0010</name>
</gene>
<evidence type="ECO:0000313" key="3">
    <source>
        <dbReference type="EnsemblPlants" id="KEH15364"/>
    </source>
</evidence>
<dbReference type="EnsemblPlants" id="KEH15364">
    <property type="protein sequence ID" value="KEH15364"/>
    <property type="gene ID" value="MTR_1253s0010"/>
</dbReference>